<name>A0ABY8M4M5_9HYPH</name>
<protein>
    <submittedName>
        <fullName evidence="1">Head-tail connector protein</fullName>
    </submittedName>
</protein>
<keyword evidence="2" id="KW-1185">Reference proteome</keyword>
<dbReference type="NCBIfam" id="TIGR02215">
    <property type="entry name" value="phage_chp_gp8"/>
    <property type="match status" value="1"/>
</dbReference>
<dbReference type="Proteomes" id="UP001227095">
    <property type="component" value="Chromosome"/>
</dbReference>
<dbReference type="InterPro" id="IPR006450">
    <property type="entry name" value="Phage_HK97_gp6-like"/>
</dbReference>
<dbReference type="EMBL" id="CP123000">
    <property type="protein sequence ID" value="WGI68664.1"/>
    <property type="molecule type" value="Genomic_DNA"/>
</dbReference>
<dbReference type="NCBIfam" id="TIGR01560">
    <property type="entry name" value="put_DNA_pack"/>
    <property type="match status" value="1"/>
</dbReference>
<dbReference type="RefSeq" id="WP_227701824.1">
    <property type="nucleotide sequence ID" value="NZ_CP123000.1"/>
</dbReference>
<gene>
    <name evidence="1" type="ORF">QEO92_00755</name>
</gene>
<organism evidence="1 2">
    <name type="scientific">Neorhizobium petrolearium</name>
    <dbReference type="NCBI Taxonomy" id="515361"/>
    <lineage>
        <taxon>Bacteria</taxon>
        <taxon>Pseudomonadati</taxon>
        <taxon>Pseudomonadota</taxon>
        <taxon>Alphaproteobacteria</taxon>
        <taxon>Hyphomicrobiales</taxon>
        <taxon>Rhizobiaceae</taxon>
        <taxon>Rhizobium/Agrobacterium group</taxon>
        <taxon>Neorhizobium</taxon>
    </lineage>
</organism>
<dbReference type="InterPro" id="IPR011738">
    <property type="entry name" value="Phage_CHP"/>
</dbReference>
<proteinExistence type="predicted"/>
<sequence length="203" mass="21902">MHRPVLVTPAAGLPVSVEEAMRQCRITIDDGDDVALAEVTALLEGYIGAAVSHLEGWNGTLGGVVVIGEQVWKQEFDAFSQCLRLPLSPVASIESVTWRNSAGQIATISSSEYALKTDAAGVSVCRFRNSYSFPSDLYEIAAIAVTYKAGYTPLPKDIKQAILLLVGAWYENREETVIGVPVASLPVSAAVETLTFPYRRNII</sequence>
<accession>A0ABY8M4M5</accession>
<reference evidence="1 2" key="1">
    <citation type="submission" date="2023-04" db="EMBL/GenBank/DDBJ databases">
        <title>Neorhizobium petrolearium OS53, complete genome.</title>
        <authorList>
            <person name="Yu T."/>
        </authorList>
    </citation>
    <scope>NUCLEOTIDE SEQUENCE [LARGE SCALE GENOMIC DNA]</scope>
    <source>
        <strain evidence="1 2">OS53</strain>
    </source>
</reference>
<evidence type="ECO:0000313" key="1">
    <source>
        <dbReference type="EMBL" id="WGI68664.1"/>
    </source>
</evidence>
<dbReference type="CDD" id="cd08054">
    <property type="entry name" value="gp6"/>
    <property type="match status" value="1"/>
</dbReference>
<evidence type="ECO:0000313" key="2">
    <source>
        <dbReference type="Proteomes" id="UP001227095"/>
    </source>
</evidence>
<dbReference type="Gene3D" id="1.10.3230.30">
    <property type="entry name" value="Phage gp6-like head-tail connector protein"/>
    <property type="match status" value="1"/>
</dbReference>